<keyword evidence="16" id="KW-1185">Reference proteome</keyword>
<evidence type="ECO:0000256" key="4">
    <source>
        <dbReference type="ARBA" id="ARBA00022679"/>
    </source>
</evidence>
<keyword evidence="4" id="KW-0808">Transferase</keyword>
<keyword evidence="3" id="KW-0444">Lipid biosynthesis</keyword>
<evidence type="ECO:0000313" key="16">
    <source>
        <dbReference type="Proteomes" id="UP000758168"/>
    </source>
</evidence>
<dbReference type="InterPro" id="IPR045540">
    <property type="entry name" value="YegS/DAGK_C"/>
</dbReference>
<dbReference type="InterPro" id="IPR016064">
    <property type="entry name" value="NAD/diacylglycerol_kinase_sf"/>
</dbReference>
<dbReference type="InterPro" id="IPR005218">
    <property type="entry name" value="Diacylglycerol/lipid_kinase"/>
</dbReference>
<keyword evidence="8" id="KW-0067">ATP-binding</keyword>
<dbReference type="InterPro" id="IPR001206">
    <property type="entry name" value="Diacylglycerol_kinase_cat_dom"/>
</dbReference>
<evidence type="ECO:0000313" key="15">
    <source>
        <dbReference type="EMBL" id="MBP2415874.1"/>
    </source>
</evidence>
<dbReference type="RefSeq" id="WP_210053176.1">
    <property type="nucleotide sequence ID" value="NZ_BAAAMH010000021.1"/>
</dbReference>
<evidence type="ECO:0000259" key="14">
    <source>
        <dbReference type="PROSITE" id="PS50146"/>
    </source>
</evidence>
<keyword evidence="5" id="KW-0479">Metal-binding</keyword>
<dbReference type="PROSITE" id="PS50146">
    <property type="entry name" value="DAGK"/>
    <property type="match status" value="1"/>
</dbReference>
<dbReference type="Gene3D" id="2.60.200.40">
    <property type="match status" value="1"/>
</dbReference>
<dbReference type="GO" id="GO:0016301">
    <property type="term" value="F:kinase activity"/>
    <property type="evidence" value="ECO:0007669"/>
    <property type="project" value="UniProtKB-KW"/>
</dbReference>
<accession>A0ABS4Z4H9</accession>
<comment type="similarity">
    <text evidence="2">Belongs to the diacylglycerol/lipid kinase family.</text>
</comment>
<sequence>MTGPVPHDRVALLVNGSSRRGADAYGRTLRGLRSAGLAVMRSVLLEDPAQLPAEVAAAVGATCRLLVVGGGDGTVGAVAGLLADLPPEVRPVLGVVPLGTANDFARTLDLQPGVVAALTALATGKVVDVDLGRANGAPFLNVASLGLSVGATHALHPGLKRRLGPIAYPVATLQAYRRHEPFDIRLEFPDGDREPLELTGLLQVAVGNGRHYGGGNTVAPDAGIDDASLDVYAVRAGRIREHLSLARLLRSGNLVHHDHVQHVVTPAVRLTSDRPLPVNLDGEISAASPVEFRVQRNAVEVVVPQHITHLSHEGPPTPAEPATPDRGAEPVEVPGQT</sequence>
<feature type="domain" description="DAGKc" evidence="14">
    <location>
        <begin position="5"/>
        <end position="138"/>
    </location>
</feature>
<dbReference type="InterPro" id="IPR017438">
    <property type="entry name" value="ATP-NAD_kinase_N"/>
</dbReference>
<dbReference type="SUPFAM" id="SSF111331">
    <property type="entry name" value="NAD kinase/diacylglycerol kinase-like"/>
    <property type="match status" value="1"/>
</dbReference>
<evidence type="ECO:0000256" key="8">
    <source>
        <dbReference type="ARBA" id="ARBA00022840"/>
    </source>
</evidence>
<dbReference type="NCBIfam" id="TIGR00147">
    <property type="entry name" value="YegS/Rv2252/BmrU family lipid kinase"/>
    <property type="match status" value="1"/>
</dbReference>
<evidence type="ECO:0000256" key="5">
    <source>
        <dbReference type="ARBA" id="ARBA00022723"/>
    </source>
</evidence>
<evidence type="ECO:0000256" key="13">
    <source>
        <dbReference type="SAM" id="MobiDB-lite"/>
    </source>
</evidence>
<keyword evidence="12" id="KW-1208">Phospholipid metabolism</keyword>
<dbReference type="PANTHER" id="PTHR12358">
    <property type="entry name" value="SPHINGOSINE KINASE"/>
    <property type="match status" value="1"/>
</dbReference>
<evidence type="ECO:0000256" key="2">
    <source>
        <dbReference type="ARBA" id="ARBA00005983"/>
    </source>
</evidence>
<gene>
    <name evidence="15" type="ORF">JOF54_000796</name>
</gene>
<evidence type="ECO:0000256" key="3">
    <source>
        <dbReference type="ARBA" id="ARBA00022516"/>
    </source>
</evidence>
<keyword evidence="9" id="KW-0460">Magnesium</keyword>
<dbReference type="PANTHER" id="PTHR12358:SF106">
    <property type="entry name" value="LIPID KINASE YEGS"/>
    <property type="match status" value="1"/>
</dbReference>
<dbReference type="Pfam" id="PF19279">
    <property type="entry name" value="YegS_C"/>
    <property type="match status" value="1"/>
</dbReference>
<dbReference type="InterPro" id="IPR050187">
    <property type="entry name" value="Lipid_Phosphate_FormReg"/>
</dbReference>
<keyword evidence="11" id="KW-0594">Phospholipid biosynthesis</keyword>
<organism evidence="15 16">
    <name type="scientific">Microlunatus capsulatus</name>
    <dbReference type="NCBI Taxonomy" id="99117"/>
    <lineage>
        <taxon>Bacteria</taxon>
        <taxon>Bacillati</taxon>
        <taxon>Actinomycetota</taxon>
        <taxon>Actinomycetes</taxon>
        <taxon>Propionibacteriales</taxon>
        <taxon>Propionibacteriaceae</taxon>
        <taxon>Microlunatus</taxon>
    </lineage>
</organism>
<reference evidence="15 16" key="1">
    <citation type="submission" date="2021-03" db="EMBL/GenBank/DDBJ databases">
        <title>Sequencing the genomes of 1000 actinobacteria strains.</title>
        <authorList>
            <person name="Klenk H.-P."/>
        </authorList>
    </citation>
    <scope>NUCLEOTIDE SEQUENCE [LARGE SCALE GENOMIC DNA]</scope>
    <source>
        <strain evidence="15 16">DSM 12936</strain>
    </source>
</reference>
<evidence type="ECO:0000256" key="11">
    <source>
        <dbReference type="ARBA" id="ARBA00023209"/>
    </source>
</evidence>
<evidence type="ECO:0000256" key="9">
    <source>
        <dbReference type="ARBA" id="ARBA00022842"/>
    </source>
</evidence>
<protein>
    <submittedName>
        <fullName evidence="15">YegS/Rv2252/BmrU family lipid kinase</fullName>
    </submittedName>
</protein>
<evidence type="ECO:0000256" key="6">
    <source>
        <dbReference type="ARBA" id="ARBA00022741"/>
    </source>
</evidence>
<keyword evidence="10" id="KW-0443">Lipid metabolism</keyword>
<comment type="caution">
    <text evidence="15">The sequence shown here is derived from an EMBL/GenBank/DDBJ whole genome shotgun (WGS) entry which is preliminary data.</text>
</comment>
<proteinExistence type="inferred from homology"/>
<evidence type="ECO:0000256" key="7">
    <source>
        <dbReference type="ARBA" id="ARBA00022777"/>
    </source>
</evidence>
<dbReference type="EMBL" id="JAGIOB010000001">
    <property type="protein sequence ID" value="MBP2415874.1"/>
    <property type="molecule type" value="Genomic_DNA"/>
</dbReference>
<evidence type="ECO:0000256" key="10">
    <source>
        <dbReference type="ARBA" id="ARBA00023098"/>
    </source>
</evidence>
<keyword evidence="6" id="KW-0547">Nucleotide-binding</keyword>
<feature type="region of interest" description="Disordered" evidence="13">
    <location>
        <begin position="308"/>
        <end position="337"/>
    </location>
</feature>
<name>A0ABS4Z4H9_9ACTN</name>
<evidence type="ECO:0000256" key="12">
    <source>
        <dbReference type="ARBA" id="ARBA00023264"/>
    </source>
</evidence>
<comment type="cofactor">
    <cofactor evidence="1">
        <name>Mg(2+)</name>
        <dbReference type="ChEBI" id="CHEBI:18420"/>
    </cofactor>
</comment>
<keyword evidence="7 15" id="KW-0418">Kinase</keyword>
<dbReference type="Pfam" id="PF00781">
    <property type="entry name" value="DAGK_cat"/>
    <property type="match status" value="1"/>
</dbReference>
<dbReference type="SMART" id="SM00046">
    <property type="entry name" value="DAGKc"/>
    <property type="match status" value="1"/>
</dbReference>
<dbReference type="Gene3D" id="3.40.50.10330">
    <property type="entry name" value="Probable inorganic polyphosphate/atp-NAD kinase, domain 1"/>
    <property type="match status" value="1"/>
</dbReference>
<evidence type="ECO:0000256" key="1">
    <source>
        <dbReference type="ARBA" id="ARBA00001946"/>
    </source>
</evidence>
<dbReference type="Proteomes" id="UP000758168">
    <property type="component" value="Unassembled WGS sequence"/>
</dbReference>